<feature type="transmembrane region" description="Helical" evidence="6">
    <location>
        <begin position="159"/>
        <end position="177"/>
    </location>
</feature>
<feature type="transmembrane region" description="Helical" evidence="6">
    <location>
        <begin position="276"/>
        <end position="293"/>
    </location>
</feature>
<dbReference type="InterPro" id="IPR002549">
    <property type="entry name" value="AI-2E-like"/>
</dbReference>
<dbReference type="Proteomes" id="UP000028302">
    <property type="component" value="Unassembled WGS sequence"/>
</dbReference>
<dbReference type="PANTHER" id="PTHR21716">
    <property type="entry name" value="TRANSMEMBRANE PROTEIN"/>
    <property type="match status" value="1"/>
</dbReference>
<dbReference type="eggNOG" id="COG0628">
    <property type="taxonomic scope" value="Bacteria"/>
</dbReference>
<sequence>MSDEGAVQLFSRPLSIRSLVLTALLVLALGYTLYFTRFVCIPIALALLFNMLLGPLVTRAERWHLPRGLSAAFIIASCAAIAGYGIYMLTGPAEYWINRAPEAFSSFNHKTSELQKQIQNMNESTKEIKKAATKLIGKASKQTIEINHKGLRARIITNLQWTGSILVMTLILLYFMLAGRGTLFKQLLLLMPSARSRANAVCIVRNLQADIGRYLATVTLINMTLGAVTALVLWLIGLADPVLWGVIVGIFNFAPYVGAAVSLGLITLASFATFDTLAHVAAAPLAVFALNVLEGNFITPMIHGHRFAMSPLMVFVALFFWGWLWGVAGMLMAVPLLLVCKVTCDHIAELRPLGRALGR</sequence>
<evidence type="ECO:0000256" key="2">
    <source>
        <dbReference type="ARBA" id="ARBA00009773"/>
    </source>
</evidence>
<feature type="transmembrane region" description="Helical" evidence="6">
    <location>
        <begin position="38"/>
        <end position="57"/>
    </location>
</feature>
<protein>
    <recommendedName>
        <fullName evidence="9">Permease</fullName>
    </recommendedName>
</protein>
<dbReference type="Pfam" id="PF01594">
    <property type="entry name" value="AI-2E_transport"/>
    <property type="match status" value="1"/>
</dbReference>
<dbReference type="EMBL" id="APNK01000003">
    <property type="protein sequence ID" value="KEZ78687.1"/>
    <property type="molecule type" value="Genomic_DNA"/>
</dbReference>
<evidence type="ECO:0000313" key="8">
    <source>
        <dbReference type="Proteomes" id="UP000028302"/>
    </source>
</evidence>
<dbReference type="GO" id="GO:0055085">
    <property type="term" value="P:transmembrane transport"/>
    <property type="evidence" value="ECO:0007669"/>
    <property type="project" value="TreeGrafter"/>
</dbReference>
<evidence type="ECO:0000256" key="6">
    <source>
        <dbReference type="SAM" id="Phobius"/>
    </source>
</evidence>
<feature type="transmembrane region" description="Helical" evidence="6">
    <location>
        <begin position="243"/>
        <end position="270"/>
    </location>
</feature>
<evidence type="ECO:0000256" key="3">
    <source>
        <dbReference type="ARBA" id="ARBA00022692"/>
    </source>
</evidence>
<evidence type="ECO:0000256" key="1">
    <source>
        <dbReference type="ARBA" id="ARBA00004141"/>
    </source>
</evidence>
<evidence type="ECO:0000256" key="4">
    <source>
        <dbReference type="ARBA" id="ARBA00022989"/>
    </source>
</evidence>
<evidence type="ECO:0008006" key="9">
    <source>
        <dbReference type="Google" id="ProtNLM"/>
    </source>
</evidence>
<proteinExistence type="inferred from homology"/>
<evidence type="ECO:0000256" key="5">
    <source>
        <dbReference type="ARBA" id="ARBA00023136"/>
    </source>
</evidence>
<keyword evidence="3 6" id="KW-0812">Transmembrane</keyword>
<feature type="transmembrane region" description="Helical" evidence="6">
    <location>
        <begin position="14"/>
        <end position="31"/>
    </location>
</feature>
<feature type="transmembrane region" description="Helical" evidence="6">
    <location>
        <begin position="69"/>
        <end position="89"/>
    </location>
</feature>
<gene>
    <name evidence="7" type="ORF">C41B8_03691</name>
</gene>
<comment type="similarity">
    <text evidence="2">Belongs to the autoinducer-2 exporter (AI-2E) (TC 2.A.86) family.</text>
</comment>
<organism evidence="7 8">
    <name type="scientific">Salinisphaera hydrothermalis (strain C41B8)</name>
    <dbReference type="NCBI Taxonomy" id="1304275"/>
    <lineage>
        <taxon>Bacteria</taxon>
        <taxon>Pseudomonadati</taxon>
        <taxon>Pseudomonadota</taxon>
        <taxon>Gammaproteobacteria</taxon>
        <taxon>Salinisphaerales</taxon>
        <taxon>Salinisphaeraceae</taxon>
        <taxon>Salinisphaera</taxon>
    </lineage>
</organism>
<keyword evidence="5 6" id="KW-0472">Membrane</keyword>
<dbReference type="PANTHER" id="PTHR21716:SF16">
    <property type="entry name" value="BLL1467 PROTEIN"/>
    <property type="match status" value="1"/>
</dbReference>
<keyword evidence="8" id="KW-1185">Reference proteome</keyword>
<feature type="transmembrane region" description="Helical" evidence="6">
    <location>
        <begin position="314"/>
        <end position="338"/>
    </location>
</feature>
<comment type="subcellular location">
    <subcellularLocation>
        <location evidence="1">Membrane</location>
        <topology evidence="1">Multi-pass membrane protein</topology>
    </subcellularLocation>
</comment>
<dbReference type="STRING" id="1304275.C41B8_03691"/>
<comment type="caution">
    <text evidence="7">The sequence shown here is derived from an EMBL/GenBank/DDBJ whole genome shotgun (WGS) entry which is preliminary data.</text>
</comment>
<evidence type="ECO:0000313" key="7">
    <source>
        <dbReference type="EMBL" id="KEZ78687.1"/>
    </source>
</evidence>
<accession>A0A084IPQ3</accession>
<reference evidence="7 8" key="1">
    <citation type="submission" date="2013-03" db="EMBL/GenBank/DDBJ databases">
        <title>Salinisphaera hydrothermalis C41B8 Genome Sequencing.</title>
        <authorList>
            <person name="Li C."/>
            <person name="Lai Q."/>
            <person name="Shao Z."/>
        </authorList>
    </citation>
    <scope>NUCLEOTIDE SEQUENCE [LARGE SCALE GENOMIC DNA]</scope>
    <source>
        <strain evidence="7 8">C41B8</strain>
    </source>
</reference>
<name>A0A084IPQ3_SALHC</name>
<dbReference type="GO" id="GO:0016020">
    <property type="term" value="C:membrane"/>
    <property type="evidence" value="ECO:0007669"/>
    <property type="project" value="UniProtKB-SubCell"/>
</dbReference>
<feature type="transmembrane region" description="Helical" evidence="6">
    <location>
        <begin position="214"/>
        <end position="236"/>
    </location>
</feature>
<dbReference type="AlphaFoldDB" id="A0A084IPQ3"/>
<keyword evidence="4 6" id="KW-1133">Transmembrane helix</keyword>